<evidence type="ECO:0000313" key="2">
    <source>
        <dbReference type="EMBL" id="KAF4589473.1"/>
    </source>
</evidence>
<reference evidence="2 3" key="1">
    <citation type="journal article" date="2020" name="G3 (Bethesda)">
        <title>Genetic Underpinnings of Host Manipulation by Ophiocordyceps as Revealed by Comparative Transcriptomics.</title>
        <authorList>
            <person name="Will I."/>
            <person name="Das B."/>
            <person name="Trinh T."/>
            <person name="Brachmann A."/>
            <person name="Ohm R.A."/>
            <person name="de Bekker C."/>
        </authorList>
    </citation>
    <scope>NUCLEOTIDE SEQUENCE [LARGE SCALE GENOMIC DNA]</scope>
    <source>
        <strain evidence="2 3">EC05</strain>
    </source>
</reference>
<keyword evidence="3" id="KW-1185">Reference proteome</keyword>
<comment type="caution">
    <text evidence="2">The sequence shown here is derived from an EMBL/GenBank/DDBJ whole genome shotgun (WGS) entry which is preliminary data.</text>
</comment>
<evidence type="ECO:0000313" key="3">
    <source>
        <dbReference type="Proteomes" id="UP000562929"/>
    </source>
</evidence>
<keyword evidence="2" id="KW-0472">Membrane</keyword>
<keyword evidence="2" id="KW-0812">Transmembrane</keyword>
<name>A0A8H4Q869_9HYPO</name>
<organism evidence="2 3">
    <name type="scientific">Ophiocordyceps camponoti-floridani</name>
    <dbReference type="NCBI Taxonomy" id="2030778"/>
    <lineage>
        <taxon>Eukaryota</taxon>
        <taxon>Fungi</taxon>
        <taxon>Dikarya</taxon>
        <taxon>Ascomycota</taxon>
        <taxon>Pezizomycotina</taxon>
        <taxon>Sordariomycetes</taxon>
        <taxon>Hypocreomycetidae</taxon>
        <taxon>Hypocreales</taxon>
        <taxon>Ophiocordycipitaceae</taxon>
        <taxon>Ophiocordyceps</taxon>
    </lineage>
</organism>
<feature type="compositionally biased region" description="Pro residues" evidence="1">
    <location>
        <begin position="112"/>
        <end position="121"/>
    </location>
</feature>
<feature type="compositionally biased region" description="Polar residues" evidence="1">
    <location>
        <begin position="1"/>
        <end position="10"/>
    </location>
</feature>
<feature type="region of interest" description="Disordered" evidence="1">
    <location>
        <begin position="66"/>
        <end position="121"/>
    </location>
</feature>
<dbReference type="OrthoDB" id="4864545at2759"/>
<dbReference type="AlphaFoldDB" id="A0A8H4Q869"/>
<feature type="compositionally biased region" description="Polar residues" evidence="1">
    <location>
        <begin position="26"/>
        <end position="36"/>
    </location>
</feature>
<proteinExistence type="predicted"/>
<evidence type="ECO:0000256" key="1">
    <source>
        <dbReference type="SAM" id="MobiDB-lite"/>
    </source>
</evidence>
<feature type="compositionally biased region" description="Basic and acidic residues" evidence="1">
    <location>
        <begin position="66"/>
        <end position="96"/>
    </location>
</feature>
<protein>
    <submittedName>
        <fullName evidence="2">Transmembrane and coiled-coil domains 4</fullName>
    </submittedName>
</protein>
<feature type="region of interest" description="Disordered" evidence="1">
    <location>
        <begin position="1"/>
        <end position="43"/>
    </location>
</feature>
<accession>A0A8H4Q869</accession>
<dbReference type="EMBL" id="JAACLJ010000003">
    <property type="protein sequence ID" value="KAF4589473.1"/>
    <property type="molecule type" value="Genomic_DNA"/>
</dbReference>
<dbReference type="Proteomes" id="UP000562929">
    <property type="component" value="Unassembled WGS sequence"/>
</dbReference>
<gene>
    <name evidence="2" type="ORF">GQ602_003362</name>
</gene>
<sequence>MIAQLETPSENLGPISPETVDDKAPASNSADASQNPGKEAKSVQLAAIEHITQWRDEFLPRLREIVDVKDTPAIEAEREAKNDEPKDKPDNNDKDITQLQSLYTPLQTPLSTLPPKPATKS</sequence>